<feature type="domain" description="Post-SET" evidence="4">
    <location>
        <begin position="121"/>
        <end position="137"/>
    </location>
</feature>
<proteinExistence type="predicted"/>
<dbReference type="GO" id="GO:0008168">
    <property type="term" value="F:methyltransferase activity"/>
    <property type="evidence" value="ECO:0007669"/>
    <property type="project" value="UniProtKB-KW"/>
</dbReference>
<evidence type="ECO:0000259" key="4">
    <source>
        <dbReference type="PROSITE" id="PS50868"/>
    </source>
</evidence>
<accession>A0AAJ0CA82</accession>
<dbReference type="SUPFAM" id="SSF82199">
    <property type="entry name" value="SET domain"/>
    <property type="match status" value="1"/>
</dbReference>
<gene>
    <name evidence="5" type="ORF">QBC33DRAFT_8954</name>
</gene>
<reference evidence="5" key="1">
    <citation type="submission" date="2023-06" db="EMBL/GenBank/DDBJ databases">
        <title>Genome-scale phylogeny and comparative genomics of the fungal order Sordariales.</title>
        <authorList>
            <consortium name="Lawrence Berkeley National Laboratory"/>
            <person name="Hensen N."/>
            <person name="Bonometti L."/>
            <person name="Westerberg I."/>
            <person name="Brannstrom I.O."/>
            <person name="Guillou S."/>
            <person name="Cros-Aarteil S."/>
            <person name="Calhoun S."/>
            <person name="Haridas S."/>
            <person name="Kuo A."/>
            <person name="Mondo S."/>
            <person name="Pangilinan J."/>
            <person name="Riley R."/>
            <person name="Labutti K."/>
            <person name="Andreopoulos B."/>
            <person name="Lipzen A."/>
            <person name="Chen C."/>
            <person name="Yanf M."/>
            <person name="Daum C."/>
            <person name="Ng V."/>
            <person name="Clum A."/>
            <person name="Steindorff A."/>
            <person name="Ohm R."/>
            <person name="Martin F."/>
            <person name="Silar P."/>
            <person name="Natvig D."/>
            <person name="Lalanne C."/>
            <person name="Gautier V."/>
            <person name="Ament-Velasquez S.L."/>
            <person name="Kruys A."/>
            <person name="Hutchinson M.I."/>
            <person name="Powell A.J."/>
            <person name="Barry K."/>
            <person name="Miller A.N."/>
            <person name="Grigoriev I.V."/>
            <person name="Debuchy R."/>
            <person name="Gladieux P."/>
            <person name="Thoren M.H."/>
            <person name="Johannesson H."/>
        </authorList>
    </citation>
    <scope>NUCLEOTIDE SEQUENCE</scope>
    <source>
        <strain evidence="5">8032-3</strain>
    </source>
</reference>
<organism evidence="5 6">
    <name type="scientific">Phialemonium atrogriseum</name>
    <dbReference type="NCBI Taxonomy" id="1093897"/>
    <lineage>
        <taxon>Eukaryota</taxon>
        <taxon>Fungi</taxon>
        <taxon>Dikarya</taxon>
        <taxon>Ascomycota</taxon>
        <taxon>Pezizomycotina</taxon>
        <taxon>Sordariomycetes</taxon>
        <taxon>Sordariomycetidae</taxon>
        <taxon>Cephalothecales</taxon>
        <taxon>Cephalothecaceae</taxon>
        <taxon>Phialemonium</taxon>
    </lineage>
</organism>
<evidence type="ECO:0000313" key="5">
    <source>
        <dbReference type="EMBL" id="KAK1772412.1"/>
    </source>
</evidence>
<dbReference type="GeneID" id="85316348"/>
<evidence type="ECO:0000256" key="3">
    <source>
        <dbReference type="SAM" id="MobiDB-lite"/>
    </source>
</evidence>
<feature type="region of interest" description="Disordered" evidence="3">
    <location>
        <begin position="227"/>
        <end position="269"/>
    </location>
</feature>
<comment type="caution">
    <text evidence="5">The sequence shown here is derived from an EMBL/GenBank/DDBJ whole genome shotgun (WGS) entry which is preliminary data.</text>
</comment>
<evidence type="ECO:0000256" key="1">
    <source>
        <dbReference type="ARBA" id="ARBA00022603"/>
    </source>
</evidence>
<keyword evidence="2" id="KW-0808">Transferase</keyword>
<dbReference type="InterPro" id="IPR053201">
    <property type="entry name" value="Flavunoidine_N-MTase"/>
</dbReference>
<dbReference type="PROSITE" id="PS50868">
    <property type="entry name" value="POST_SET"/>
    <property type="match status" value="1"/>
</dbReference>
<dbReference type="RefSeq" id="XP_060288625.1">
    <property type="nucleotide sequence ID" value="XM_060433161.1"/>
</dbReference>
<dbReference type="Proteomes" id="UP001244011">
    <property type="component" value="Unassembled WGS sequence"/>
</dbReference>
<evidence type="ECO:0000256" key="2">
    <source>
        <dbReference type="ARBA" id="ARBA00022679"/>
    </source>
</evidence>
<dbReference type="PANTHER" id="PTHR12350">
    <property type="entry name" value="HISTONE-LYSINE N-METHYLTRANSFERASE-RELATED"/>
    <property type="match status" value="1"/>
</dbReference>
<protein>
    <recommendedName>
        <fullName evidence="4">Post-SET domain-containing protein</fullName>
    </recommendedName>
</protein>
<feature type="compositionally biased region" description="Polar residues" evidence="3">
    <location>
        <begin position="240"/>
        <end position="249"/>
    </location>
</feature>
<dbReference type="EMBL" id="MU838997">
    <property type="protein sequence ID" value="KAK1772412.1"/>
    <property type="molecule type" value="Genomic_DNA"/>
</dbReference>
<name>A0AAJ0CA82_9PEZI</name>
<dbReference type="InterPro" id="IPR046341">
    <property type="entry name" value="SET_dom_sf"/>
</dbReference>
<dbReference type="PANTHER" id="PTHR12350:SF19">
    <property type="entry name" value="SET DOMAIN-CONTAINING PROTEIN"/>
    <property type="match status" value="1"/>
</dbReference>
<dbReference type="InterPro" id="IPR003616">
    <property type="entry name" value="Post-SET_dom"/>
</dbReference>
<dbReference type="Gene3D" id="2.170.270.10">
    <property type="entry name" value="SET domain"/>
    <property type="match status" value="1"/>
</dbReference>
<sequence length="269" mass="28583">MAPLTPHWARPSHPDIQNVIINDAEFTSKSLSKVTLAPFAVFAKMAFPPCTLAEQPTYATVQIGRNKHLNLNSDLLYINHSCDPSLIFDTSSLNILVGQKGLQPGDELTFFYPSTEWDMAQPFDCLCGAPTCRGQIAGAGHMAEAQLEGLWLNGHIHELLAERKAARRTDDVSGNGTVGHVDADPTAQALRDALQQAEKVVVATRAALTSYVQGAFQKPGRGVKAVGASGLQHGGHGANGLSSNGSARGSQRRGLTSRELSGEMGGDTN</sequence>
<evidence type="ECO:0000313" key="6">
    <source>
        <dbReference type="Proteomes" id="UP001244011"/>
    </source>
</evidence>
<dbReference type="AlphaFoldDB" id="A0AAJ0CA82"/>
<keyword evidence="1" id="KW-0489">Methyltransferase</keyword>
<dbReference type="GO" id="GO:0032259">
    <property type="term" value="P:methylation"/>
    <property type="evidence" value="ECO:0007669"/>
    <property type="project" value="UniProtKB-KW"/>
</dbReference>
<keyword evidence="6" id="KW-1185">Reference proteome</keyword>